<gene>
    <name evidence="1" type="ORF">ACFFX0_08445</name>
</gene>
<proteinExistence type="predicted"/>
<evidence type="ECO:0000313" key="1">
    <source>
        <dbReference type="EMBL" id="MFB9071221.1"/>
    </source>
</evidence>
<name>A0ABV5FX16_9MICC</name>
<dbReference type="EMBL" id="JBHMFI010000001">
    <property type="protein sequence ID" value="MFB9071221.1"/>
    <property type="molecule type" value="Genomic_DNA"/>
</dbReference>
<comment type="caution">
    <text evidence="1">The sequence shown here is derived from an EMBL/GenBank/DDBJ whole genome shotgun (WGS) entry which is preliminary data.</text>
</comment>
<keyword evidence="2" id="KW-1185">Reference proteome</keyword>
<evidence type="ECO:0000313" key="2">
    <source>
        <dbReference type="Proteomes" id="UP001589575"/>
    </source>
</evidence>
<protein>
    <submittedName>
        <fullName evidence="1">Uncharacterized protein</fullName>
    </submittedName>
</protein>
<reference evidence="1 2" key="1">
    <citation type="submission" date="2024-09" db="EMBL/GenBank/DDBJ databases">
        <authorList>
            <person name="Sun Q."/>
            <person name="Mori K."/>
        </authorList>
    </citation>
    <scope>NUCLEOTIDE SEQUENCE [LARGE SCALE GENOMIC DNA]</scope>
    <source>
        <strain evidence="1 2">CCM 7609</strain>
    </source>
</reference>
<organism evidence="1 2">
    <name type="scientific">Citricoccus parietis</name>
    <dbReference type="NCBI Taxonomy" id="592307"/>
    <lineage>
        <taxon>Bacteria</taxon>
        <taxon>Bacillati</taxon>
        <taxon>Actinomycetota</taxon>
        <taxon>Actinomycetes</taxon>
        <taxon>Micrococcales</taxon>
        <taxon>Micrococcaceae</taxon>
        <taxon>Citricoccus</taxon>
    </lineage>
</organism>
<dbReference type="Proteomes" id="UP001589575">
    <property type="component" value="Unassembled WGS sequence"/>
</dbReference>
<sequence length="70" mass="7787">MVVRGVISVVFLDTTEELRPRGSPPRNCRSTGHPIGVFRDMRPTLVDVRPHVRSRPSFLSVVSTLRCDGA</sequence>
<accession>A0ABV5FX16</accession>